<accession>C6SFS1</accession>
<evidence type="ECO:0000313" key="2">
    <source>
        <dbReference type="EMBL" id="CBA09223.1"/>
    </source>
</evidence>
<dbReference type="EMBL" id="AM889137">
    <property type="protein sequence ID" value="CBA09223.1"/>
    <property type="molecule type" value="Genomic_DNA"/>
</dbReference>
<name>C6SFS1_NEIME</name>
<reference evidence="2" key="1">
    <citation type="journal article" date="2008" name="Proc. Natl. Acad. Sci. U.S.A.">
        <title>Whole-genome comparison of disease and carriage strains provides insights into virulence evolution in Neisseria meningitidis.</title>
        <authorList>
            <person name="Schoen C."/>
            <person name="Blom J."/>
            <person name="Claus H."/>
            <person name="Schramm-Glueck A."/>
            <person name="Brandt P."/>
            <person name="Mueller T."/>
            <person name="Goesmann A."/>
            <person name="Joseph B."/>
            <person name="Konietzny S."/>
            <person name="Kurzai O."/>
            <person name="Schmitt C."/>
            <person name="Friedrich T."/>
            <person name="Linke B."/>
            <person name="Vogel U."/>
            <person name="Frosch M."/>
        </authorList>
    </citation>
    <scope>NUCLEOTIDE SEQUENCE</scope>
    <source>
        <strain evidence="2">Alpha153</strain>
    </source>
</reference>
<protein>
    <submittedName>
        <fullName evidence="2">Uncharacterized protein</fullName>
    </submittedName>
</protein>
<sequence length="36" mass="4032">MIQSVPSEARTGFRRHFAPDTSGFGIHDQQTDRQTG</sequence>
<organism evidence="2">
    <name type="scientific">Neisseria meningitidis alpha153</name>
    <dbReference type="NCBI Taxonomy" id="663926"/>
    <lineage>
        <taxon>Bacteria</taxon>
        <taxon>Pseudomonadati</taxon>
        <taxon>Pseudomonadota</taxon>
        <taxon>Betaproteobacteria</taxon>
        <taxon>Neisseriales</taxon>
        <taxon>Neisseriaceae</taxon>
        <taxon>Neisseria</taxon>
    </lineage>
</organism>
<proteinExistence type="predicted"/>
<dbReference type="AlphaFoldDB" id="C6SFS1"/>
<evidence type="ECO:0000256" key="1">
    <source>
        <dbReference type="SAM" id="MobiDB-lite"/>
    </source>
</evidence>
<gene>
    <name evidence="2" type="ORF">NME_2141</name>
</gene>
<feature type="region of interest" description="Disordered" evidence="1">
    <location>
        <begin position="1"/>
        <end position="36"/>
    </location>
</feature>